<dbReference type="SUPFAM" id="SSF46689">
    <property type="entry name" value="Homeodomain-like"/>
    <property type="match status" value="1"/>
</dbReference>
<dbReference type="EMBL" id="JAJATZ010000006">
    <property type="protein sequence ID" value="MCB5200087.1"/>
    <property type="molecule type" value="Genomic_DNA"/>
</dbReference>
<dbReference type="Pfam" id="PF14246">
    <property type="entry name" value="TetR_C_7"/>
    <property type="match status" value="1"/>
</dbReference>
<feature type="domain" description="HTH tetR-type" evidence="3">
    <location>
        <begin position="1"/>
        <end position="54"/>
    </location>
</feature>
<protein>
    <submittedName>
        <fullName evidence="4">TetR/AcrR family transcriptional regulator</fullName>
    </submittedName>
</protein>
<dbReference type="InterPro" id="IPR023772">
    <property type="entry name" value="DNA-bd_HTH_TetR-type_CS"/>
</dbReference>
<dbReference type="PROSITE" id="PS01081">
    <property type="entry name" value="HTH_TETR_1"/>
    <property type="match status" value="1"/>
</dbReference>
<accession>A0ABS8BWJ7</accession>
<proteinExistence type="predicted"/>
<dbReference type="SUPFAM" id="SSF48498">
    <property type="entry name" value="Tetracyclin repressor-like, C-terminal domain"/>
    <property type="match status" value="1"/>
</dbReference>
<dbReference type="InterPro" id="IPR001647">
    <property type="entry name" value="HTH_TetR"/>
</dbReference>
<keyword evidence="5" id="KW-1185">Reference proteome</keyword>
<organism evidence="4 5">
    <name type="scientific">Loktanella gaetbuli</name>
    <dbReference type="NCBI Taxonomy" id="2881335"/>
    <lineage>
        <taxon>Bacteria</taxon>
        <taxon>Pseudomonadati</taxon>
        <taxon>Pseudomonadota</taxon>
        <taxon>Alphaproteobacteria</taxon>
        <taxon>Rhodobacterales</taxon>
        <taxon>Roseobacteraceae</taxon>
        <taxon>Loktanella</taxon>
    </lineage>
</organism>
<dbReference type="InterPro" id="IPR039536">
    <property type="entry name" value="TetR_C_Proteobacteria"/>
</dbReference>
<dbReference type="PANTHER" id="PTHR30055">
    <property type="entry name" value="HTH-TYPE TRANSCRIPTIONAL REGULATOR RUTR"/>
    <property type="match status" value="1"/>
</dbReference>
<dbReference type="Gene3D" id="1.10.10.60">
    <property type="entry name" value="Homeodomain-like"/>
    <property type="match status" value="1"/>
</dbReference>
<dbReference type="PANTHER" id="PTHR30055:SF146">
    <property type="entry name" value="HTH-TYPE TRANSCRIPTIONAL DUAL REGULATOR CECR"/>
    <property type="match status" value="1"/>
</dbReference>
<dbReference type="Pfam" id="PF00440">
    <property type="entry name" value="TetR_N"/>
    <property type="match status" value="1"/>
</dbReference>
<name>A0ABS8BWJ7_9RHOB</name>
<evidence type="ECO:0000313" key="4">
    <source>
        <dbReference type="EMBL" id="MCB5200087.1"/>
    </source>
</evidence>
<keyword evidence="1 2" id="KW-0238">DNA-binding</keyword>
<dbReference type="InterPro" id="IPR009057">
    <property type="entry name" value="Homeodomain-like_sf"/>
</dbReference>
<evidence type="ECO:0000313" key="5">
    <source>
        <dbReference type="Proteomes" id="UP001138961"/>
    </source>
</evidence>
<dbReference type="RefSeq" id="WP_226748701.1">
    <property type="nucleotide sequence ID" value="NZ_JAJATZ010000006.1"/>
</dbReference>
<dbReference type="InterPro" id="IPR050109">
    <property type="entry name" value="HTH-type_TetR-like_transc_reg"/>
</dbReference>
<reference evidence="4" key="1">
    <citation type="submission" date="2021-10" db="EMBL/GenBank/DDBJ databases">
        <title>Loktanella gaetbuli sp. nov., isolated from a tidal flat.</title>
        <authorList>
            <person name="Park S."/>
            <person name="Yoon J.-H."/>
        </authorList>
    </citation>
    <scope>NUCLEOTIDE SEQUENCE</scope>
    <source>
        <strain evidence="4">TSTF-M6</strain>
    </source>
</reference>
<evidence type="ECO:0000259" key="3">
    <source>
        <dbReference type="PROSITE" id="PS50977"/>
    </source>
</evidence>
<dbReference type="InterPro" id="IPR036271">
    <property type="entry name" value="Tet_transcr_reg_TetR-rel_C_sf"/>
</dbReference>
<feature type="DNA-binding region" description="H-T-H motif" evidence="2">
    <location>
        <begin position="17"/>
        <end position="36"/>
    </location>
</feature>
<evidence type="ECO:0000256" key="1">
    <source>
        <dbReference type="ARBA" id="ARBA00023125"/>
    </source>
</evidence>
<dbReference type="PROSITE" id="PS50977">
    <property type="entry name" value="HTH_TETR_2"/>
    <property type="match status" value="1"/>
</dbReference>
<sequence>MAAARSLFFKHGFEKVSTDMLAREAAVSKATIYRYFQNMTDLLGCVATAEVCRFRDANPPAVTSRAELQDGLTAFGTRLLTFLNDPETVAFACLIHEEARHAPDMGLTFYDAAFQQTLDDLARMFGQAKDCGALKTEFAPQEIAEDFIALLEGHGFKRAQLGLSGLPYPDVPSKVNRAVTTLLRAHG</sequence>
<gene>
    <name evidence="4" type="ORF">LGQ03_12630</name>
</gene>
<comment type="caution">
    <text evidence="4">The sequence shown here is derived from an EMBL/GenBank/DDBJ whole genome shotgun (WGS) entry which is preliminary data.</text>
</comment>
<dbReference type="Proteomes" id="UP001138961">
    <property type="component" value="Unassembled WGS sequence"/>
</dbReference>
<evidence type="ECO:0000256" key="2">
    <source>
        <dbReference type="PROSITE-ProRule" id="PRU00335"/>
    </source>
</evidence>
<dbReference type="Gene3D" id="1.10.357.10">
    <property type="entry name" value="Tetracycline Repressor, domain 2"/>
    <property type="match status" value="1"/>
</dbReference>